<name>A0A1U8Q353_NELNU</name>
<evidence type="ECO:0000313" key="3">
    <source>
        <dbReference type="RefSeq" id="XP_019052465.1"/>
    </source>
</evidence>
<organism evidence="2 3">
    <name type="scientific">Nelumbo nucifera</name>
    <name type="common">Sacred lotus</name>
    <dbReference type="NCBI Taxonomy" id="4432"/>
    <lineage>
        <taxon>Eukaryota</taxon>
        <taxon>Viridiplantae</taxon>
        <taxon>Streptophyta</taxon>
        <taxon>Embryophyta</taxon>
        <taxon>Tracheophyta</taxon>
        <taxon>Spermatophyta</taxon>
        <taxon>Magnoliopsida</taxon>
        <taxon>Proteales</taxon>
        <taxon>Nelumbonaceae</taxon>
        <taxon>Nelumbo</taxon>
    </lineage>
</organism>
<feature type="region of interest" description="Disordered" evidence="1">
    <location>
        <begin position="1"/>
        <end position="91"/>
    </location>
</feature>
<dbReference type="RefSeq" id="XP_019052465.1">
    <property type="nucleotide sequence ID" value="XM_019196920.1"/>
</dbReference>
<keyword evidence="2" id="KW-1185">Reference proteome</keyword>
<feature type="compositionally biased region" description="Acidic residues" evidence="1">
    <location>
        <begin position="14"/>
        <end position="25"/>
    </location>
</feature>
<reference evidence="3" key="1">
    <citation type="submission" date="2025-08" db="UniProtKB">
        <authorList>
            <consortium name="RefSeq"/>
        </authorList>
    </citation>
    <scope>IDENTIFICATION</scope>
</reference>
<accession>A0A1U8Q353</accession>
<gene>
    <name evidence="3" type="primary">LOC109114374</name>
</gene>
<dbReference type="AlphaFoldDB" id="A0A1U8Q353"/>
<proteinExistence type="predicted"/>
<dbReference type="GeneID" id="109114374"/>
<evidence type="ECO:0000256" key="1">
    <source>
        <dbReference type="SAM" id="MobiDB-lite"/>
    </source>
</evidence>
<dbReference type="KEGG" id="nnu:109114374"/>
<protein>
    <submittedName>
        <fullName evidence="3">Uncharacterized protein LOC109114374</fullName>
    </submittedName>
</protein>
<feature type="compositionally biased region" description="Gly residues" evidence="1">
    <location>
        <begin position="51"/>
        <end position="65"/>
    </location>
</feature>
<dbReference type="Proteomes" id="UP000189703">
    <property type="component" value="Unplaced"/>
</dbReference>
<sequence length="133" mass="12231">MAKKTVGKLVSTTNEDDGLGGVDDEGVVRIVGPLPGAGADDGEGVQSSGVSGAGAGDLGVAGVEGGGEELPDGGGVGAGDGEGVQSSGVSDVGAGDLGVAAGVVGDGEMLPDGGVAVPEVSATVIANFCPLAQ</sequence>
<evidence type="ECO:0000313" key="2">
    <source>
        <dbReference type="Proteomes" id="UP000189703"/>
    </source>
</evidence>
<feature type="compositionally biased region" description="Gly residues" evidence="1">
    <location>
        <begin position="72"/>
        <end position="82"/>
    </location>
</feature>
<dbReference type="InParanoid" id="A0A1U8Q353"/>